<dbReference type="Proteomes" id="UP000289886">
    <property type="component" value="Unassembled WGS sequence"/>
</dbReference>
<gene>
    <name evidence="2" type="ORF">EOD39_12783</name>
</gene>
<evidence type="ECO:0000313" key="2">
    <source>
        <dbReference type="EMBL" id="RXM98686.1"/>
    </source>
</evidence>
<feature type="compositionally biased region" description="Basic and acidic residues" evidence="1">
    <location>
        <begin position="24"/>
        <end position="34"/>
    </location>
</feature>
<evidence type="ECO:0000313" key="3">
    <source>
        <dbReference type="Proteomes" id="UP000289886"/>
    </source>
</evidence>
<reference evidence="2 3" key="1">
    <citation type="submission" date="2019-01" db="EMBL/GenBank/DDBJ databases">
        <title>Draft Genome and Complete Hox-Cluster Characterization of the Sterlet Sturgeon (Acipenser ruthenus).</title>
        <authorList>
            <person name="Wei Q."/>
        </authorList>
    </citation>
    <scope>NUCLEOTIDE SEQUENCE [LARGE SCALE GENOMIC DNA]</scope>
    <source>
        <strain evidence="2">WHYD16114868_AA</strain>
        <tissue evidence="2">Blood</tissue>
    </source>
</reference>
<feature type="compositionally biased region" description="Polar residues" evidence="1">
    <location>
        <begin position="100"/>
        <end position="113"/>
    </location>
</feature>
<comment type="caution">
    <text evidence="2">The sequence shown here is derived from an EMBL/GenBank/DDBJ whole genome shotgun (WGS) entry which is preliminary data.</text>
</comment>
<evidence type="ECO:0000256" key="1">
    <source>
        <dbReference type="SAM" id="MobiDB-lite"/>
    </source>
</evidence>
<dbReference type="AlphaFoldDB" id="A0A662YRI9"/>
<dbReference type="EMBL" id="SCEB01000596">
    <property type="protein sequence ID" value="RXM98686.1"/>
    <property type="molecule type" value="Genomic_DNA"/>
</dbReference>
<feature type="region of interest" description="Disordered" evidence="1">
    <location>
        <begin position="7"/>
        <end position="179"/>
    </location>
</feature>
<feature type="region of interest" description="Disordered" evidence="1">
    <location>
        <begin position="199"/>
        <end position="218"/>
    </location>
</feature>
<protein>
    <submittedName>
        <fullName evidence="2">Uncharacterized protein</fullName>
    </submittedName>
</protein>
<sequence>MWIVFSQETGQVKTLVQSPGGDQELQRHRRDTEPVRLSTQCRQHPDFPDAQAQDVRAPPTQAQDVRAPPTQAQGVRAPPSQAQGVRAPPSQAQGVRAPPSQAQDVRTPPSQAQDVAGSGPLPRTTLQRPPPDPGSMPLHTGGPRKGSPRHRRHTWEPLPSSTAPVRLPSPGAQTELAPGTTTSCSAAAVVVAAASFPFSSSSKNNHNKKTKTVVPCMA</sequence>
<accession>A0A662YRI9</accession>
<proteinExistence type="predicted"/>
<name>A0A662YRI9_ACIRT</name>
<keyword evidence="3" id="KW-1185">Reference proteome</keyword>
<organism evidence="2 3">
    <name type="scientific">Acipenser ruthenus</name>
    <name type="common">Sterlet sturgeon</name>
    <dbReference type="NCBI Taxonomy" id="7906"/>
    <lineage>
        <taxon>Eukaryota</taxon>
        <taxon>Metazoa</taxon>
        <taxon>Chordata</taxon>
        <taxon>Craniata</taxon>
        <taxon>Vertebrata</taxon>
        <taxon>Euteleostomi</taxon>
        <taxon>Actinopterygii</taxon>
        <taxon>Chondrostei</taxon>
        <taxon>Acipenseriformes</taxon>
        <taxon>Acipenseridae</taxon>
        <taxon>Acipenser</taxon>
    </lineage>
</organism>
<feature type="compositionally biased region" description="Polar residues" evidence="1">
    <location>
        <begin position="7"/>
        <end position="17"/>
    </location>
</feature>